<dbReference type="EMBL" id="CP042425">
    <property type="protein sequence ID" value="QEL19080.1"/>
    <property type="molecule type" value="Genomic_DNA"/>
</dbReference>
<name>A0A5C1AJN7_9BACT</name>
<feature type="region of interest" description="Disordered" evidence="1">
    <location>
        <begin position="1"/>
        <end position="149"/>
    </location>
</feature>
<gene>
    <name evidence="2" type="ORF">PX52LOC_06137</name>
</gene>
<dbReference type="Proteomes" id="UP000324974">
    <property type="component" value="Chromosome"/>
</dbReference>
<sequence>MKTTPAAPPPAARLKVGGVSVKPVSLPPRGSAARDPADPLPPTASQPSPRAELFRPPLSLFPRPIRSFAGPRAEVTKARLRDAAVAPPESLTRRGERRSGDGGGTSAASIRQWSPAPSQEPPPPKAKTPPVLPNAARPTIRPRLRLSQI</sequence>
<feature type="compositionally biased region" description="Basic residues" evidence="1">
    <location>
        <begin position="140"/>
        <end position="149"/>
    </location>
</feature>
<feature type="compositionally biased region" description="Low complexity" evidence="1">
    <location>
        <begin position="54"/>
        <end position="67"/>
    </location>
</feature>
<proteinExistence type="predicted"/>
<dbReference type="KEGG" id="lrs:PX52LOC_06137"/>
<evidence type="ECO:0000313" key="3">
    <source>
        <dbReference type="Proteomes" id="UP000324974"/>
    </source>
</evidence>
<organism evidence="2 3">
    <name type="scientific">Limnoglobus roseus</name>
    <dbReference type="NCBI Taxonomy" id="2598579"/>
    <lineage>
        <taxon>Bacteria</taxon>
        <taxon>Pseudomonadati</taxon>
        <taxon>Planctomycetota</taxon>
        <taxon>Planctomycetia</taxon>
        <taxon>Gemmatales</taxon>
        <taxon>Gemmataceae</taxon>
        <taxon>Limnoglobus</taxon>
    </lineage>
</organism>
<keyword evidence="3" id="KW-1185">Reference proteome</keyword>
<accession>A0A5C1AJN7</accession>
<feature type="compositionally biased region" description="Pro residues" evidence="1">
    <location>
        <begin position="118"/>
        <end position="132"/>
    </location>
</feature>
<feature type="compositionally biased region" description="Basic and acidic residues" evidence="1">
    <location>
        <begin position="91"/>
        <end position="100"/>
    </location>
</feature>
<evidence type="ECO:0000313" key="2">
    <source>
        <dbReference type="EMBL" id="QEL19080.1"/>
    </source>
</evidence>
<feature type="compositionally biased region" description="Pro residues" evidence="1">
    <location>
        <begin position="1"/>
        <end position="11"/>
    </location>
</feature>
<evidence type="ECO:0000256" key="1">
    <source>
        <dbReference type="SAM" id="MobiDB-lite"/>
    </source>
</evidence>
<protein>
    <submittedName>
        <fullName evidence="2">Uncharacterized protein</fullName>
    </submittedName>
</protein>
<dbReference type="AlphaFoldDB" id="A0A5C1AJN7"/>
<reference evidence="3" key="1">
    <citation type="submission" date="2019-08" db="EMBL/GenBank/DDBJ databases">
        <title>Limnoglobus roseus gen. nov., sp. nov., a novel freshwater planctomycete with a giant genome from the family Gemmataceae.</title>
        <authorList>
            <person name="Kulichevskaya I.S."/>
            <person name="Naumoff D.G."/>
            <person name="Miroshnikov K."/>
            <person name="Ivanova A."/>
            <person name="Philippov D.A."/>
            <person name="Hakobyan A."/>
            <person name="Rijpstra I.C."/>
            <person name="Sinninghe Damste J.S."/>
            <person name="Liesack W."/>
            <person name="Dedysh S.N."/>
        </authorList>
    </citation>
    <scope>NUCLEOTIDE SEQUENCE [LARGE SCALE GENOMIC DNA]</scope>
    <source>
        <strain evidence="3">PX52</strain>
    </source>
</reference>